<dbReference type="AlphaFoldDB" id="A0AAW8TVE0"/>
<comment type="similarity">
    <text evidence="1 5">Belongs to the pseudouridine synthase RsuA family.</text>
</comment>
<dbReference type="InterPro" id="IPR020103">
    <property type="entry name" value="PsdUridine_synth_cat_dom_sf"/>
</dbReference>
<dbReference type="InterPro" id="IPR000748">
    <property type="entry name" value="PsdUridine_synth_RsuA/RluB/E/F"/>
</dbReference>
<dbReference type="Gene3D" id="3.10.290.10">
    <property type="entry name" value="RNA-binding S4 domain"/>
    <property type="match status" value="1"/>
</dbReference>
<evidence type="ECO:0000256" key="3">
    <source>
        <dbReference type="ARBA" id="ARBA00023235"/>
    </source>
</evidence>
<dbReference type="InterPro" id="IPR042092">
    <property type="entry name" value="PsdUridine_s_RsuA/RluB/E/F_cat"/>
</dbReference>
<dbReference type="NCBIfam" id="TIGR00093">
    <property type="entry name" value="pseudouridine synthase"/>
    <property type="match status" value="1"/>
</dbReference>
<comment type="caution">
    <text evidence="7">The sequence shown here is derived from an EMBL/GenBank/DDBJ whole genome shotgun (WGS) entry which is preliminary data.</text>
</comment>
<dbReference type="PROSITE" id="PS50889">
    <property type="entry name" value="S4"/>
    <property type="match status" value="1"/>
</dbReference>
<dbReference type="Pfam" id="PF00849">
    <property type="entry name" value="PseudoU_synth_2"/>
    <property type="match status" value="1"/>
</dbReference>
<dbReference type="EC" id="5.4.99.-" evidence="5"/>
<dbReference type="PROSITE" id="PS01149">
    <property type="entry name" value="PSI_RSU"/>
    <property type="match status" value="1"/>
</dbReference>
<gene>
    <name evidence="7" type="ORF">P7H43_07125</name>
</gene>
<evidence type="ECO:0000256" key="2">
    <source>
        <dbReference type="ARBA" id="ARBA00022884"/>
    </source>
</evidence>
<dbReference type="PANTHER" id="PTHR47683:SF4">
    <property type="entry name" value="PSEUDOURIDINE SYNTHASE"/>
    <property type="match status" value="1"/>
</dbReference>
<dbReference type="InterPro" id="IPR050343">
    <property type="entry name" value="RsuA_PseudoU_synthase"/>
</dbReference>
<dbReference type="Proteomes" id="UP001256711">
    <property type="component" value="Unassembled WGS sequence"/>
</dbReference>
<dbReference type="CDD" id="cd02553">
    <property type="entry name" value="PseudoU_synth_RsuA"/>
    <property type="match status" value="1"/>
</dbReference>
<dbReference type="GO" id="GO:0009982">
    <property type="term" value="F:pseudouridine synthase activity"/>
    <property type="evidence" value="ECO:0007669"/>
    <property type="project" value="InterPro"/>
</dbReference>
<evidence type="ECO:0000256" key="1">
    <source>
        <dbReference type="ARBA" id="ARBA00008348"/>
    </source>
</evidence>
<evidence type="ECO:0000256" key="5">
    <source>
        <dbReference type="RuleBase" id="RU003887"/>
    </source>
</evidence>
<dbReference type="RefSeq" id="WP_311835390.1">
    <property type="nucleotide sequence ID" value="NZ_JARQBJ010000003.1"/>
</dbReference>
<dbReference type="GO" id="GO:0140098">
    <property type="term" value="F:catalytic activity, acting on RNA"/>
    <property type="evidence" value="ECO:0007669"/>
    <property type="project" value="UniProtKB-ARBA"/>
</dbReference>
<dbReference type="GO" id="GO:0001522">
    <property type="term" value="P:pseudouridine synthesis"/>
    <property type="evidence" value="ECO:0007669"/>
    <property type="project" value="InterPro"/>
</dbReference>
<feature type="domain" description="Pseudouridine synthase RsuA/RluA-like" evidence="6">
    <location>
        <begin position="61"/>
        <end position="194"/>
    </location>
</feature>
<dbReference type="InterPro" id="IPR006145">
    <property type="entry name" value="PsdUridine_synth_RsuA/RluA"/>
</dbReference>
<keyword evidence="3 5" id="KW-0413">Isomerase</keyword>
<dbReference type="InterPro" id="IPR036986">
    <property type="entry name" value="S4_RNA-bd_sf"/>
</dbReference>
<dbReference type="SUPFAM" id="SSF55120">
    <property type="entry name" value="Pseudouridine synthase"/>
    <property type="match status" value="1"/>
</dbReference>
<dbReference type="GO" id="GO:0003723">
    <property type="term" value="F:RNA binding"/>
    <property type="evidence" value="ECO:0007669"/>
    <property type="project" value="UniProtKB-KW"/>
</dbReference>
<evidence type="ECO:0000313" key="7">
    <source>
        <dbReference type="EMBL" id="MDT2810251.1"/>
    </source>
</evidence>
<name>A0AAW8TVE0_9ENTE</name>
<dbReference type="Gene3D" id="3.30.70.580">
    <property type="entry name" value="Pseudouridine synthase I, catalytic domain, N-terminal subdomain"/>
    <property type="match status" value="1"/>
</dbReference>
<evidence type="ECO:0000259" key="6">
    <source>
        <dbReference type="Pfam" id="PF00849"/>
    </source>
</evidence>
<dbReference type="InterPro" id="IPR020094">
    <property type="entry name" value="TruA/RsuA/RluB/E/F_N"/>
</dbReference>
<dbReference type="SUPFAM" id="SSF55174">
    <property type="entry name" value="Alpha-L RNA-binding motif"/>
    <property type="match status" value="1"/>
</dbReference>
<keyword evidence="2 4" id="KW-0694">RNA-binding</keyword>
<proteinExistence type="inferred from homology"/>
<organism evidence="7 8">
    <name type="scientific">Enterococcus asini</name>
    <dbReference type="NCBI Taxonomy" id="57732"/>
    <lineage>
        <taxon>Bacteria</taxon>
        <taxon>Bacillati</taxon>
        <taxon>Bacillota</taxon>
        <taxon>Bacilli</taxon>
        <taxon>Lactobacillales</taxon>
        <taxon>Enterococcaceae</taxon>
        <taxon>Enterococcus</taxon>
    </lineage>
</organism>
<dbReference type="Gene3D" id="3.30.70.1560">
    <property type="entry name" value="Alpha-L RNA-binding motif"/>
    <property type="match status" value="1"/>
</dbReference>
<dbReference type="GO" id="GO:0006364">
    <property type="term" value="P:rRNA processing"/>
    <property type="evidence" value="ECO:0007669"/>
    <property type="project" value="UniProtKB-ARBA"/>
</dbReference>
<accession>A0AAW8TVE0</accession>
<protein>
    <recommendedName>
        <fullName evidence="5">Pseudouridine synthase</fullName>
        <ecNumber evidence="5">5.4.99.-</ecNumber>
    </recommendedName>
</protein>
<dbReference type="InterPro" id="IPR018496">
    <property type="entry name" value="PsdUridine_synth_RsuA/RluB_CS"/>
</dbReference>
<dbReference type="PANTHER" id="PTHR47683">
    <property type="entry name" value="PSEUDOURIDINE SYNTHASE FAMILY PROTEIN-RELATED"/>
    <property type="match status" value="1"/>
</dbReference>
<evidence type="ECO:0000256" key="4">
    <source>
        <dbReference type="PROSITE-ProRule" id="PRU00182"/>
    </source>
</evidence>
<evidence type="ECO:0000313" key="8">
    <source>
        <dbReference type="Proteomes" id="UP001256711"/>
    </source>
</evidence>
<dbReference type="EMBL" id="JARQBJ010000003">
    <property type="protein sequence ID" value="MDT2810251.1"/>
    <property type="molecule type" value="Genomic_DNA"/>
</dbReference>
<reference evidence="7" key="1">
    <citation type="submission" date="2023-03" db="EMBL/GenBank/DDBJ databases">
        <authorList>
            <person name="Shen W."/>
            <person name="Cai J."/>
        </authorList>
    </citation>
    <scope>NUCLEOTIDE SEQUENCE</scope>
    <source>
        <strain evidence="7">B226-2</strain>
    </source>
</reference>
<sequence>MRLDKLIEERLQTTRKNQKRLFLTGQVTVDGKSERQENRNVDSRLHKIEVAGSRLVTDERYFLVFKPRGVVTANKDAVHETFLDLLREKDRTEGLYSVGRLDRDTEGLLLVTTNGQLGYELLQPAGKVSKVYEAWVKEPVTSADVRAFASGITFHGGITCEPATLQILETTPGPTKIRLKITEGKFHQVKKMFLARGIKVLTLRRVAMGPLTLPQDLLPGDYRALTQAELVSLRPYFH</sequence>